<reference evidence="8 9" key="1">
    <citation type="submission" date="2016-06" db="EMBL/GenBank/DDBJ databases">
        <authorList>
            <person name="Kjaerup R.B."/>
            <person name="Dalgaard T.S."/>
            <person name="Juul-Madsen H.R."/>
        </authorList>
    </citation>
    <scope>NUCLEOTIDE SEQUENCE [LARGE SCALE GENOMIC DNA]</scope>
</reference>
<dbReference type="GO" id="GO:0000324">
    <property type="term" value="C:fungal-type vacuole"/>
    <property type="evidence" value="ECO:0007669"/>
    <property type="project" value="TreeGrafter"/>
</dbReference>
<keyword evidence="2" id="KW-0813">Transport</keyword>
<keyword evidence="4" id="KW-0677">Repeat</keyword>
<evidence type="ECO:0000256" key="1">
    <source>
        <dbReference type="ARBA" id="ARBA00004127"/>
    </source>
</evidence>
<keyword evidence="5 7" id="KW-1133">Transmembrane helix</keyword>
<comment type="subcellular location">
    <subcellularLocation>
        <location evidence="1">Endomembrane system</location>
        <topology evidence="1">Multi-pass membrane protein</topology>
    </subcellularLocation>
</comment>
<dbReference type="Pfam" id="PF04193">
    <property type="entry name" value="PQ-loop"/>
    <property type="match status" value="2"/>
</dbReference>
<name>A0A1X7RQV5_ZYMT9</name>
<dbReference type="SMART" id="SM00679">
    <property type="entry name" value="CTNS"/>
    <property type="match status" value="2"/>
</dbReference>
<dbReference type="GO" id="GO:0015184">
    <property type="term" value="F:L-cystine transmembrane transporter activity"/>
    <property type="evidence" value="ECO:0007669"/>
    <property type="project" value="TreeGrafter"/>
</dbReference>
<protein>
    <recommendedName>
        <fullName evidence="10">Cystinosin</fullName>
    </recommendedName>
</protein>
<dbReference type="EMBL" id="LT853695">
    <property type="protein sequence ID" value="SMQ49793.1"/>
    <property type="molecule type" value="Genomic_DNA"/>
</dbReference>
<evidence type="ECO:0000256" key="7">
    <source>
        <dbReference type="SAM" id="Phobius"/>
    </source>
</evidence>
<evidence type="ECO:0000256" key="5">
    <source>
        <dbReference type="ARBA" id="ARBA00022989"/>
    </source>
</evidence>
<dbReference type="GO" id="GO:0005774">
    <property type="term" value="C:vacuolar membrane"/>
    <property type="evidence" value="ECO:0007669"/>
    <property type="project" value="TreeGrafter"/>
</dbReference>
<keyword evidence="3 7" id="KW-0812">Transmembrane</keyword>
<accession>A0A1X7RQV5</accession>
<evidence type="ECO:0000256" key="2">
    <source>
        <dbReference type="ARBA" id="ARBA00022448"/>
    </source>
</evidence>
<dbReference type="GO" id="GO:0012505">
    <property type="term" value="C:endomembrane system"/>
    <property type="evidence" value="ECO:0007669"/>
    <property type="project" value="UniProtKB-SubCell"/>
</dbReference>
<dbReference type="STRING" id="1276538.A0A1X7RQV5"/>
<feature type="transmembrane region" description="Helical" evidence="7">
    <location>
        <begin position="166"/>
        <end position="188"/>
    </location>
</feature>
<feature type="transmembrane region" description="Helical" evidence="7">
    <location>
        <begin position="13"/>
        <end position="31"/>
    </location>
</feature>
<keyword evidence="9" id="KW-1185">Reference proteome</keyword>
<dbReference type="Gene3D" id="1.20.1280.290">
    <property type="match status" value="2"/>
</dbReference>
<evidence type="ECO:0008006" key="10">
    <source>
        <dbReference type="Google" id="ProtNLM"/>
    </source>
</evidence>
<dbReference type="PANTHER" id="PTHR13131:SF5">
    <property type="entry name" value="CYSTINOSIN"/>
    <property type="match status" value="1"/>
</dbReference>
<organism evidence="8 9">
    <name type="scientific">Zymoseptoria tritici (strain ST99CH_3D7)</name>
    <dbReference type="NCBI Taxonomy" id="1276538"/>
    <lineage>
        <taxon>Eukaryota</taxon>
        <taxon>Fungi</taxon>
        <taxon>Dikarya</taxon>
        <taxon>Ascomycota</taxon>
        <taxon>Pezizomycotina</taxon>
        <taxon>Dothideomycetes</taxon>
        <taxon>Dothideomycetidae</taxon>
        <taxon>Mycosphaerellales</taxon>
        <taxon>Mycosphaerellaceae</taxon>
        <taxon>Zymoseptoria</taxon>
    </lineage>
</organism>
<dbReference type="AlphaFoldDB" id="A0A1X7RQV5"/>
<evidence type="ECO:0000256" key="3">
    <source>
        <dbReference type="ARBA" id="ARBA00022692"/>
    </source>
</evidence>
<proteinExistence type="predicted"/>
<feature type="transmembrane region" description="Helical" evidence="7">
    <location>
        <begin position="90"/>
        <end position="110"/>
    </location>
</feature>
<gene>
    <name evidence="8" type="ORF">ZT3D7_G4944</name>
</gene>
<evidence type="ECO:0000313" key="8">
    <source>
        <dbReference type="EMBL" id="SMQ49793.1"/>
    </source>
</evidence>
<dbReference type="PANTHER" id="PTHR13131">
    <property type="entry name" value="CYSTINOSIN"/>
    <property type="match status" value="1"/>
</dbReference>
<feature type="transmembrane region" description="Helical" evidence="7">
    <location>
        <begin position="131"/>
        <end position="154"/>
    </location>
</feature>
<dbReference type="InterPro" id="IPR005282">
    <property type="entry name" value="LC_transporter"/>
</dbReference>
<dbReference type="Proteomes" id="UP000215127">
    <property type="component" value="Chromosome 4"/>
</dbReference>
<evidence type="ECO:0000313" key="9">
    <source>
        <dbReference type="Proteomes" id="UP000215127"/>
    </source>
</evidence>
<dbReference type="InterPro" id="IPR006603">
    <property type="entry name" value="PQ-loop_rpt"/>
</dbReference>
<sequence length="295" mass="33344">MASSASTEQFARAISWLCGWVYFTAWTLSFIPQPLLNYRRKTTQGSMPDFPLLNIFGFSCYSLSTTLFLYSPVIRKQYAERHSLSPEPTVRFNDLVFGLFGLTMSFITYSQYWPRLWGWERQSGVKRRANMITLGLIWGSLLGLTTITAIVIASGNGSSSSDARTWVWLDVIYSMQYVKLLLTVFKYIPQVVENFRRKSTLGWSIVQQLMDLTGGVLSLVQLVIDSSLQADWTGLSGNPLKLGLANMSLLFDTIFIVQHYCLYGPVEEHVPRKEASIDSPIDAQDDRQPLMSAGQ</sequence>
<evidence type="ECO:0000256" key="6">
    <source>
        <dbReference type="ARBA" id="ARBA00023136"/>
    </source>
</evidence>
<evidence type="ECO:0000256" key="4">
    <source>
        <dbReference type="ARBA" id="ARBA00022737"/>
    </source>
</evidence>
<feature type="transmembrane region" description="Helical" evidence="7">
    <location>
        <begin position="52"/>
        <end position="70"/>
    </location>
</feature>
<keyword evidence="6 7" id="KW-0472">Membrane</keyword>